<feature type="region of interest" description="Disordered" evidence="1">
    <location>
        <begin position="30"/>
        <end position="56"/>
    </location>
</feature>
<reference evidence="3" key="1">
    <citation type="submission" date="2020-03" db="EMBL/GenBank/DDBJ databases">
        <title>The deep terrestrial virosphere.</title>
        <authorList>
            <person name="Holmfeldt K."/>
            <person name="Nilsson E."/>
            <person name="Simone D."/>
            <person name="Lopez-Fernandez M."/>
            <person name="Wu X."/>
            <person name="de Brujin I."/>
            <person name="Lundin D."/>
            <person name="Andersson A."/>
            <person name="Bertilsson S."/>
            <person name="Dopson M."/>
        </authorList>
    </citation>
    <scope>NUCLEOTIDE SEQUENCE</scope>
    <source>
        <strain evidence="2">MM415A01468</strain>
        <strain evidence="3">MM415B02699</strain>
    </source>
</reference>
<gene>
    <name evidence="2" type="ORF">MM415A01468_0004</name>
    <name evidence="3" type="ORF">MM415B02699_0009</name>
</gene>
<accession>A0A6M3L4H6</accession>
<name>A0A6M3L4H6_9ZZZZ</name>
<evidence type="ECO:0000313" key="2">
    <source>
        <dbReference type="EMBL" id="QJA76662.1"/>
    </source>
</evidence>
<dbReference type="EMBL" id="MT142801">
    <property type="protein sequence ID" value="QJA88742.1"/>
    <property type="molecule type" value="Genomic_DNA"/>
</dbReference>
<dbReference type="AlphaFoldDB" id="A0A6M3L4H6"/>
<proteinExistence type="predicted"/>
<dbReference type="EMBL" id="MT142236">
    <property type="protein sequence ID" value="QJA76662.1"/>
    <property type="molecule type" value="Genomic_DNA"/>
</dbReference>
<feature type="compositionally biased region" description="Basic and acidic residues" evidence="1">
    <location>
        <begin position="47"/>
        <end position="56"/>
    </location>
</feature>
<evidence type="ECO:0000256" key="1">
    <source>
        <dbReference type="SAM" id="MobiDB-lite"/>
    </source>
</evidence>
<protein>
    <submittedName>
        <fullName evidence="3">Uncharacterized protein</fullName>
    </submittedName>
</protein>
<organism evidence="3">
    <name type="scientific">viral metagenome</name>
    <dbReference type="NCBI Taxonomy" id="1070528"/>
    <lineage>
        <taxon>unclassified sequences</taxon>
        <taxon>metagenomes</taxon>
        <taxon>organismal metagenomes</taxon>
    </lineage>
</organism>
<evidence type="ECO:0000313" key="3">
    <source>
        <dbReference type="EMBL" id="QJA88742.1"/>
    </source>
</evidence>
<sequence length="56" mass="6448">MNEKVIVYALLGGYEDDGVMSLHKTKEGAEAAQEKIKEPSPRLYRHSHIEEYELED</sequence>
<feature type="compositionally biased region" description="Basic and acidic residues" evidence="1">
    <location>
        <begin position="30"/>
        <end position="40"/>
    </location>
</feature>